<gene>
    <name evidence="9" type="ORF">QE375_003621</name>
</gene>
<dbReference type="PROSITE" id="PS50928">
    <property type="entry name" value="ABC_TM1"/>
    <property type="match status" value="1"/>
</dbReference>
<keyword evidence="5 7" id="KW-1133">Transmembrane helix</keyword>
<dbReference type="InterPro" id="IPR050366">
    <property type="entry name" value="BP-dependent_transpt_permease"/>
</dbReference>
<dbReference type="CDD" id="cd06261">
    <property type="entry name" value="TM_PBP2"/>
    <property type="match status" value="1"/>
</dbReference>
<accession>A0ABU1HVI4</accession>
<dbReference type="PANTHER" id="PTHR43386:SF25">
    <property type="entry name" value="PEPTIDE ABC TRANSPORTER PERMEASE PROTEIN"/>
    <property type="match status" value="1"/>
</dbReference>
<evidence type="ECO:0000256" key="7">
    <source>
        <dbReference type="RuleBase" id="RU363032"/>
    </source>
</evidence>
<dbReference type="Pfam" id="PF00528">
    <property type="entry name" value="BPD_transp_1"/>
    <property type="match status" value="1"/>
</dbReference>
<dbReference type="SUPFAM" id="SSF161098">
    <property type="entry name" value="MetI-like"/>
    <property type="match status" value="1"/>
</dbReference>
<evidence type="ECO:0000256" key="1">
    <source>
        <dbReference type="ARBA" id="ARBA00004651"/>
    </source>
</evidence>
<dbReference type="InterPro" id="IPR035906">
    <property type="entry name" value="MetI-like_sf"/>
</dbReference>
<feature type="domain" description="ABC transmembrane type-1" evidence="8">
    <location>
        <begin position="87"/>
        <end position="276"/>
    </location>
</feature>
<feature type="transmembrane region" description="Helical" evidence="7">
    <location>
        <begin position="216"/>
        <end position="234"/>
    </location>
</feature>
<feature type="transmembrane region" description="Helical" evidence="7">
    <location>
        <begin position="90"/>
        <end position="114"/>
    </location>
</feature>
<keyword evidence="6 7" id="KW-0472">Membrane</keyword>
<evidence type="ECO:0000313" key="9">
    <source>
        <dbReference type="EMBL" id="MDR6144067.1"/>
    </source>
</evidence>
<keyword evidence="4 7" id="KW-0812">Transmembrane</keyword>
<dbReference type="RefSeq" id="WP_309693911.1">
    <property type="nucleotide sequence ID" value="NZ_JAVIZQ010000001.1"/>
</dbReference>
<dbReference type="InterPro" id="IPR000515">
    <property type="entry name" value="MetI-like"/>
</dbReference>
<comment type="similarity">
    <text evidence="7">Belongs to the binding-protein-dependent transport system permease family.</text>
</comment>
<evidence type="ECO:0000256" key="4">
    <source>
        <dbReference type="ARBA" id="ARBA00022692"/>
    </source>
</evidence>
<evidence type="ECO:0000313" key="10">
    <source>
        <dbReference type="Proteomes" id="UP001249291"/>
    </source>
</evidence>
<sequence length="291" mass="30375">MSVLESLPPGTNDITRRFRRGVPRGWQFRVGVAALALTCLIAFLGPFVAPHSTSAILGRPFGAPDAVALLGYDVLGRDVLSRLLSGGVTIVTMATAAAFIGTVSGAVIGLIAASSSSKVDAVIMRCLDVILAFPTIVLALLFVAVFGPNPVLIVCIVGLGHLPSVARIVRGAASNIVSRDFVLWAKSIGMPGTVVVIREVLPNIISPLMVEFGLRLMWSVGSISALSFLGYGIQPPAADWGLMVSENKSALSQQPLSVVAPIFAIAVFTIGANLVAEGIARHVARTEGRSR</sequence>
<comment type="subcellular location">
    <subcellularLocation>
        <location evidence="1 7">Cell membrane</location>
        <topology evidence="1 7">Multi-pass membrane protein</topology>
    </subcellularLocation>
</comment>
<evidence type="ECO:0000256" key="5">
    <source>
        <dbReference type="ARBA" id="ARBA00022989"/>
    </source>
</evidence>
<evidence type="ECO:0000256" key="2">
    <source>
        <dbReference type="ARBA" id="ARBA00022448"/>
    </source>
</evidence>
<evidence type="ECO:0000256" key="3">
    <source>
        <dbReference type="ARBA" id="ARBA00022475"/>
    </source>
</evidence>
<keyword evidence="3" id="KW-1003">Cell membrane</keyword>
<feature type="transmembrane region" description="Helical" evidence="7">
    <location>
        <begin position="26"/>
        <end position="49"/>
    </location>
</feature>
<organism evidence="9 10">
    <name type="scientific">Microbacterium foliorum</name>
    <dbReference type="NCBI Taxonomy" id="104336"/>
    <lineage>
        <taxon>Bacteria</taxon>
        <taxon>Bacillati</taxon>
        <taxon>Actinomycetota</taxon>
        <taxon>Actinomycetes</taxon>
        <taxon>Micrococcales</taxon>
        <taxon>Microbacteriaceae</taxon>
        <taxon>Microbacterium</taxon>
    </lineage>
</organism>
<feature type="transmembrane region" description="Helical" evidence="7">
    <location>
        <begin position="126"/>
        <end position="145"/>
    </location>
</feature>
<feature type="transmembrane region" description="Helical" evidence="7">
    <location>
        <begin position="151"/>
        <end position="169"/>
    </location>
</feature>
<dbReference type="Proteomes" id="UP001249291">
    <property type="component" value="Unassembled WGS sequence"/>
</dbReference>
<name>A0ABU1HVI4_9MICO</name>
<dbReference type="Gene3D" id="1.10.3720.10">
    <property type="entry name" value="MetI-like"/>
    <property type="match status" value="1"/>
</dbReference>
<comment type="caution">
    <text evidence="9">The sequence shown here is derived from an EMBL/GenBank/DDBJ whole genome shotgun (WGS) entry which is preliminary data.</text>
</comment>
<keyword evidence="10" id="KW-1185">Reference proteome</keyword>
<evidence type="ECO:0000256" key="6">
    <source>
        <dbReference type="ARBA" id="ARBA00023136"/>
    </source>
</evidence>
<evidence type="ECO:0000259" key="8">
    <source>
        <dbReference type="PROSITE" id="PS50928"/>
    </source>
</evidence>
<keyword evidence="2 7" id="KW-0813">Transport</keyword>
<dbReference type="PANTHER" id="PTHR43386">
    <property type="entry name" value="OLIGOPEPTIDE TRANSPORT SYSTEM PERMEASE PROTEIN APPC"/>
    <property type="match status" value="1"/>
</dbReference>
<proteinExistence type="inferred from homology"/>
<reference evidence="9 10" key="1">
    <citation type="submission" date="2023-08" db="EMBL/GenBank/DDBJ databases">
        <title>Functional and genomic diversity of the sorghum phyllosphere microbiome.</title>
        <authorList>
            <person name="Shade A."/>
        </authorList>
    </citation>
    <scope>NUCLEOTIDE SEQUENCE [LARGE SCALE GENOMIC DNA]</scope>
    <source>
        <strain evidence="9 10">SORGH_AS_0445</strain>
    </source>
</reference>
<dbReference type="EMBL" id="JAVIZQ010000001">
    <property type="protein sequence ID" value="MDR6144067.1"/>
    <property type="molecule type" value="Genomic_DNA"/>
</dbReference>
<feature type="transmembrane region" description="Helical" evidence="7">
    <location>
        <begin position="254"/>
        <end position="276"/>
    </location>
</feature>
<protein>
    <submittedName>
        <fullName evidence="9">Peptide/nickel transport system permease protein</fullName>
    </submittedName>
</protein>